<name>A0A2S7STA0_9BACT</name>
<proteinExistence type="predicted"/>
<protein>
    <recommendedName>
        <fullName evidence="3">MSP domain-containing protein</fullName>
    </recommendedName>
</protein>
<keyword evidence="2" id="KW-1185">Reference proteome</keyword>
<gene>
    <name evidence="1" type="ORF">CJD36_015830</name>
</gene>
<dbReference type="Proteomes" id="UP000239872">
    <property type="component" value="Unassembled WGS sequence"/>
</dbReference>
<sequence length="104" mass="11815">MSNSIPQVKLANVDSAHTTFATILTNPRLTTGLPNCKVTEFTISFTIKDGKTFGPYPTHGNMLTDEQKIVLKNIRNEHVRILVERINIRCDEQDFQPKNIVLDF</sequence>
<evidence type="ECO:0008006" key="3">
    <source>
        <dbReference type="Google" id="ProtNLM"/>
    </source>
</evidence>
<dbReference type="AlphaFoldDB" id="A0A2S7STA0"/>
<dbReference type="EMBL" id="PPSL01000004">
    <property type="protein sequence ID" value="PQJ10162.1"/>
    <property type="molecule type" value="Genomic_DNA"/>
</dbReference>
<evidence type="ECO:0000313" key="2">
    <source>
        <dbReference type="Proteomes" id="UP000239872"/>
    </source>
</evidence>
<evidence type="ECO:0000313" key="1">
    <source>
        <dbReference type="EMBL" id="PQJ10162.1"/>
    </source>
</evidence>
<organism evidence="1 2">
    <name type="scientific">Flavipsychrobacter stenotrophus</name>
    <dbReference type="NCBI Taxonomy" id="2077091"/>
    <lineage>
        <taxon>Bacteria</taxon>
        <taxon>Pseudomonadati</taxon>
        <taxon>Bacteroidota</taxon>
        <taxon>Chitinophagia</taxon>
        <taxon>Chitinophagales</taxon>
        <taxon>Chitinophagaceae</taxon>
        <taxon>Flavipsychrobacter</taxon>
    </lineage>
</organism>
<reference evidence="1 2" key="1">
    <citation type="submission" date="2018-01" db="EMBL/GenBank/DDBJ databases">
        <title>A novel member of the phylum Bacteroidetes isolated from glacier ice.</title>
        <authorList>
            <person name="Liu Q."/>
            <person name="Xin Y.-H."/>
        </authorList>
    </citation>
    <scope>NUCLEOTIDE SEQUENCE [LARGE SCALE GENOMIC DNA]</scope>
    <source>
        <strain evidence="1 2">RB1R16</strain>
    </source>
</reference>
<accession>A0A2S7STA0</accession>
<comment type="caution">
    <text evidence="1">The sequence shown here is derived from an EMBL/GenBank/DDBJ whole genome shotgun (WGS) entry which is preliminary data.</text>
</comment>